<dbReference type="Pfam" id="PF05593">
    <property type="entry name" value="RHS_repeat"/>
    <property type="match status" value="2"/>
</dbReference>
<dbReference type="InterPro" id="IPR031325">
    <property type="entry name" value="RHS_repeat"/>
</dbReference>
<feature type="transmembrane region" description="Helical" evidence="1">
    <location>
        <begin position="2809"/>
        <end position="2833"/>
    </location>
</feature>
<dbReference type="InterPro" id="IPR006530">
    <property type="entry name" value="YD"/>
</dbReference>
<keyword evidence="1" id="KW-0812">Transmembrane</keyword>
<dbReference type="SMART" id="SM00257">
    <property type="entry name" value="LysM"/>
    <property type="match status" value="1"/>
</dbReference>
<reference evidence="3 4" key="1">
    <citation type="submission" date="2023-12" db="EMBL/GenBank/DDBJ databases">
        <title>Chromobacterium sp. strain TRC.1.1.SA producing antimicrobial pigment.</title>
        <authorList>
            <person name="Verma N."/>
            <person name="Choksket S."/>
            <person name="Pinnaka A.K."/>
            <person name="Korpole S."/>
        </authorList>
    </citation>
    <scope>NUCLEOTIDE SEQUENCE [LARGE SCALE GENOMIC DNA]</scope>
    <source>
        <strain evidence="3 4">TRC1.1.SA</strain>
    </source>
</reference>
<evidence type="ECO:0000313" key="3">
    <source>
        <dbReference type="EMBL" id="MEN7432916.1"/>
    </source>
</evidence>
<protein>
    <submittedName>
        <fullName evidence="3">LysM peptidoglycan-binding domain-containing protein</fullName>
    </submittedName>
</protein>
<dbReference type="NCBIfam" id="TIGR01643">
    <property type="entry name" value="YD_repeat_2x"/>
    <property type="match status" value="5"/>
</dbReference>
<dbReference type="InterPro" id="IPR018392">
    <property type="entry name" value="LysM"/>
</dbReference>
<evidence type="ECO:0000313" key="4">
    <source>
        <dbReference type="Proteomes" id="UP001405405"/>
    </source>
</evidence>
<dbReference type="RefSeq" id="WP_346790139.1">
    <property type="nucleotide sequence ID" value="NZ_JAYFSJ010000016.1"/>
</dbReference>
<dbReference type="Proteomes" id="UP001405405">
    <property type="component" value="Unassembled WGS sequence"/>
</dbReference>
<dbReference type="PANTHER" id="PTHR32305:SF15">
    <property type="entry name" value="PROTEIN RHSA-RELATED"/>
    <property type="match status" value="1"/>
</dbReference>
<keyword evidence="1" id="KW-0472">Membrane</keyword>
<feature type="domain" description="LysM" evidence="2">
    <location>
        <begin position="2678"/>
        <end position="2725"/>
    </location>
</feature>
<dbReference type="Gene3D" id="3.10.350.10">
    <property type="entry name" value="LysM domain"/>
    <property type="match status" value="1"/>
</dbReference>
<comment type="caution">
    <text evidence="3">The sequence shown here is derived from an EMBL/GenBank/DDBJ whole genome shotgun (WGS) entry which is preliminary data.</text>
</comment>
<dbReference type="EMBL" id="JAYFSJ010000016">
    <property type="protein sequence ID" value="MEN7432916.1"/>
    <property type="molecule type" value="Genomic_DNA"/>
</dbReference>
<dbReference type="InterPro" id="IPR036779">
    <property type="entry name" value="LysM_dom_sf"/>
</dbReference>
<dbReference type="InterPro" id="IPR050708">
    <property type="entry name" value="T6SS_VgrG/RHS"/>
</dbReference>
<dbReference type="Gene3D" id="2.180.10.10">
    <property type="entry name" value="RHS repeat-associated core"/>
    <property type="match status" value="5"/>
</dbReference>
<proteinExistence type="predicted"/>
<accession>A0ABV0CP81</accession>
<feature type="transmembrane region" description="Helical" evidence="1">
    <location>
        <begin position="2773"/>
        <end position="2797"/>
    </location>
</feature>
<dbReference type="PROSITE" id="PS51782">
    <property type="entry name" value="LYSM"/>
    <property type="match status" value="1"/>
</dbReference>
<keyword evidence="4" id="KW-1185">Reference proteome</keyword>
<dbReference type="CDD" id="cd00118">
    <property type="entry name" value="LysM"/>
    <property type="match status" value="1"/>
</dbReference>
<keyword evidence="1" id="KW-1133">Transmembrane helix</keyword>
<dbReference type="Pfam" id="PF01476">
    <property type="entry name" value="LysM"/>
    <property type="match status" value="1"/>
</dbReference>
<name>A0ABV0CP81_9NEIS</name>
<evidence type="ECO:0000259" key="2">
    <source>
        <dbReference type="PROSITE" id="PS51782"/>
    </source>
</evidence>
<sequence>MYDGNDRLRYSIDPLGQVTERKYDAAGQLVEEKRYDQSVPLSAQPSEAELQAALAPNRSLDLSGSSGDAGVVESGQLKLIGKPEAGGSWAGMSVPGLAAAGSTFQVELTPTQLQDTLHVMVQNTVGKTGRLCVLFRPNGVAYAQIANAKDQWREASLGVYQAGTTYVLEFVTNATGGTLYLYAKGASRAQGYSYMVTGEYEWTQLQLQFATNRAPELMRETTAYVRRASVTGPAARSTQYVYDATGRQTYAIDAQGYVTERRYDAAGNVTATVRYGQAVALGGLAQPLQAGDLAVQLKPGGQDQTTRMVYDAAGRQRYTIDPLGLVTERKYDAAGQLVEEKRYEQSVSLSAQPSEAELQAALAPNRSLDLSGSSGKAGVVENGQLKLTGKPEAGGSWAGMAVPGTAAAGSTFQLELTPMQLQDTLHAMVQNTVGKTGRLCVLFRPNGVAYAQIANAQDQWREAALGVYQAGTTYELEFATNATGGTLYLYAKGASRAQSYSYTVSGEYEWTQLQLQFATNRAPELTRETTAYVSRATVQGPAAHSTQYIYDSAGRLLSVSKGDGITQAQTVRYELDAYGNRVKEWDGNHHLTSREFDALGRVHKETHGEGDATVTDYDAFGNAVKITDPRGNAGYFYFDALGRRILQVDPEGGATRTDYDALGNARAVTRYANAVDPSTLQIGVLPTVAADAKRDAVSRVDYDALGRQTQITDAEGGIESMTYDAFGNKASYTNQLGAVFSYDYDAAGHVLKETGRDGATVLSTKRFEYDGFGNRTLQVEAEGQPEQRSTRYGYDSLNRLVSQSGDVVTIYTLDKGVQNNVSPTESRRYDAAGNLVEFIDANGNVTRSAYDSQNRKVRERNGDGYVTTWAYDGAGNVTEQRVYATAVGLPADGSTPQPADGACRVTKFEYDNNNRLKRTIVPNQQVIALHRQPGDDNGAKSNYDILTSDLVSSRDYDANGNVIRETDANGNLAQVRDKANRSVHRYYDKAGRKLLEVDAAGYAVAWDYNSAGKPIRETRYAAAIGVPADGDTLDAVKAKLKTDAQDRISEFDYDLLGRVKEERRRNVQLSKDDGVSDVIDTVRTQYHYNVLGLVDQQTDAKGGVTDIGYDKLGREIHREEAVFVDYQGKAARPTTDTAYNGLGQATQVRRAGVDGVFSETHYAAGGRVDWTKDAEGNATYYDYDAVGNVSRTRRDRKEAAGGQDITLYAYTAAKQQSVKQDAGTGLYTETSYNAWGQISGKRTSVNRQGDWQEFSEYDGAGRLTRGNAGGVTKLYGYDANGNATMTVESGADSQDLLHSQDLKTVLNLLSDVHGANYQQYLNDYRLKLDEYDARNQHVATYQPRIANATDAQSVQVKAWEVAKPLTGNGDVVTVGAVPVRQGGTANPAGAGRVTVGGAWNPKINSIRYYGVTGLSDDIHPEGVMVSVDLPTPLLEIGGGKLKVRVKSYYASWLMLEEQVAPKIIYAGDGIADGGGRFNLRVPIKVVSTLEGMGPRYAIGAPLYLRDWVNLAYQFDIEIYKVSDVGDVLLTSLKADKKVATLFHINEDAFRQIDATYLTGAFAIANRNNWNDYGDWDVGWKGETIDVRKVHIQGVSVNSSRALLLTRPVGSAGGWNIANVPPMQINGQNAAGWFAYDWSGMARGNYEYRYLALDAAGNIKNSGQGQMALNDGAPSISPAKNGQGQPLAADQAFLTADGLLNVTGLGGNATHGLVRFRSPPGSGAWTQAYNVSMAAPAGIANGWFTINTAALGIKPGARYEYDLQGLDASGNETGRVVGSFVPGEANTLGQPTPWSSQTQIVHLSNQSALAASGVVRYRLAGSQGDYLTKALTKSGDGPGRFDWDTGENGAPAGNYEFEYRIFDAGGVLINRLLGQMTLGANQELKLDQNSGLILPLGVEFAPKQPSAMRLDLSYRVKGGNGDWLQAQIPRNAAGTFLLNVDDWKEGDYEYRFILRDAAGAVVNGADGSALETSGYIHRGSNSSQLNGQSLQWVVDKSLYNATVVRRQAYNAFGEVVSETDGVGNATTSDYNAAGKLVAKREARLKLRDDDGNTLKNADGSDQLGDEAVTRYRYDAMGNLVSTVDANGHNNRQGWVSGSRDGQGKVWAEWHADGSYKSMCYDQLGNLRAQTVNGQRQQDYAYDKLGRLKRLDRAPGAGGKRGYDEYDYDSAGQRIGHRTTSNGSDVLTDTTRYDSLGRVLDTVSAAGRHTAYSYAWDAQLKGAGGIVVGGWRMTTTNANQMTLQDATSLFGLKAEHRDLGGRVTQYQYNNAGQLATQSSSNGQNIVYTYYGNGNLQGIEDRVAHQYTLYGYDDDGRKNYEAYANGPDRDHLTFYQQSTMRYDERGRVIEIKDPKFLSRYQYDAVGNRQRVYSVYQDGKDGSRQVQDNWYDYDAMNRFTLSQGSRDASGNLARGSRGVSIEYDSFGQRAKVINGSDGTVEAYSYTADGYLVDTQINGKTAFHRDNDLLGRVTDSASYDWKNGDGGSKASQTHTDYDNDNKIKRQVVDGATTTYDLMADGTVKTTTQVSKGTTTTTYYGYEWWDEAKQSTITAQPYNKDAPGWQPGISHLTYDVNGHLKEAIDEKGQRSLRYVNDAQGVVVRREEIDKQSVYKRQDYYYVDSKQVGAVGNDGPSRVDFAQALAQTSLGNKKDQYRFGVAVSSADFDQNYEPIGPNYPGQAPGSVTVREGDTLQVIAANLWGDRSLWYLLADANGLQGTEALKAGQVLRVPNKVTNFHNNSGTYRVYSPGEAIGDVTPTLPEPPPPPPPPGGGGCGGFGMILVAVVAVVAVVFTAGALAPLLAPTLVSTAGVMASGMAVLTSASTLGALAAAGIAGAVGSIVSQGVAMAIGVQDKFSWGQVGVSALTTAATAGVGGAMKSPAVVEAFKGMGAAAPYAQAAVANVASQGIAMVSGQQKSFSWTSVAASVAAQGVRNSDWGRSLSASTENGLASMGASKDFAQAFSNMPINYVQSALSSFGSGLRGEQAWGSAFMQSGAQAVGDYGAYQELADAKQGLFDGAWSEGGYARAVAHMGVGALGSAWMGKDAWAGAIGAGASSLTTAWMADSLGLEGDAADRILPQLSRLPGAALAEMAGLDAMTAAGAGQNVAENNYLTHRQVNKLIASWGRARNDQERKGLLEAAMREDQRQQVSDLIDNSGLQSDVAAGALDLQRFISRFGVGNKMLNPLLGSQERQLEIASRPDRMTDGRWQERALMARHQELANISTPALTFATGGIGATYRGVSMLVAARQTGFGFAQIADGEWLEGGSNVAFGMLGFEGARGVRGTANLWGDARMPKYVVPNATLIGPRLESPVSKLLYGERVGEGLPGAAGFPIVGRPSIIDMENLTAKHGVEFAVTYKLGPGRNGGGGQYFLHSGEAGSVNFPKEADRMLINHTHPGINGAGGARYASEADMQVLEYLKGIGSPQRSSMIIPVERDVVVRFGGGRDLSAGTGALFSEKTTSIWLPRKP</sequence>
<gene>
    <name evidence="3" type="ORF">VA599_19385</name>
</gene>
<evidence type="ECO:0000256" key="1">
    <source>
        <dbReference type="SAM" id="Phobius"/>
    </source>
</evidence>
<organism evidence="3 4">
    <name type="scientific">Chromobacterium indicum</name>
    <dbReference type="NCBI Taxonomy" id="3110228"/>
    <lineage>
        <taxon>Bacteria</taxon>
        <taxon>Pseudomonadati</taxon>
        <taxon>Pseudomonadota</taxon>
        <taxon>Betaproteobacteria</taxon>
        <taxon>Neisseriales</taxon>
        <taxon>Chromobacteriaceae</taxon>
        <taxon>Chromobacterium</taxon>
    </lineage>
</organism>
<dbReference type="PANTHER" id="PTHR32305">
    <property type="match status" value="1"/>
</dbReference>